<organism evidence="2 3">
    <name type="scientific">Symbiodinium natans</name>
    <dbReference type="NCBI Taxonomy" id="878477"/>
    <lineage>
        <taxon>Eukaryota</taxon>
        <taxon>Sar</taxon>
        <taxon>Alveolata</taxon>
        <taxon>Dinophyceae</taxon>
        <taxon>Suessiales</taxon>
        <taxon>Symbiodiniaceae</taxon>
        <taxon>Symbiodinium</taxon>
    </lineage>
</organism>
<dbReference type="EMBL" id="CAJNDS010001401">
    <property type="protein sequence ID" value="CAE7257906.1"/>
    <property type="molecule type" value="Genomic_DNA"/>
</dbReference>
<dbReference type="AlphaFoldDB" id="A0A812M4F1"/>
<protein>
    <submittedName>
        <fullName evidence="2">Uncharacterized protein</fullName>
    </submittedName>
</protein>
<name>A0A812M4F1_9DINO</name>
<feature type="signal peptide" evidence="1">
    <location>
        <begin position="1"/>
        <end position="18"/>
    </location>
</feature>
<feature type="chain" id="PRO_5033035009" evidence="1">
    <location>
        <begin position="19"/>
        <end position="369"/>
    </location>
</feature>
<accession>A0A812M4F1</accession>
<keyword evidence="3" id="KW-1185">Reference proteome</keyword>
<proteinExistence type="predicted"/>
<evidence type="ECO:0000313" key="2">
    <source>
        <dbReference type="EMBL" id="CAE7257906.1"/>
    </source>
</evidence>
<dbReference type="Proteomes" id="UP000604046">
    <property type="component" value="Unassembled WGS sequence"/>
</dbReference>
<comment type="caution">
    <text evidence="2">The sequence shown here is derived from an EMBL/GenBank/DDBJ whole genome shotgun (WGS) entry which is preliminary data.</text>
</comment>
<evidence type="ECO:0000313" key="3">
    <source>
        <dbReference type="Proteomes" id="UP000604046"/>
    </source>
</evidence>
<keyword evidence="1" id="KW-0732">Signal</keyword>
<gene>
    <name evidence="2" type="ORF">SNAT2548_LOCUS13359</name>
</gene>
<dbReference type="OrthoDB" id="2129621at2759"/>
<reference evidence="2" key="1">
    <citation type="submission" date="2021-02" db="EMBL/GenBank/DDBJ databases">
        <authorList>
            <person name="Dougan E. K."/>
            <person name="Rhodes N."/>
            <person name="Thang M."/>
            <person name="Chan C."/>
        </authorList>
    </citation>
    <scope>NUCLEOTIDE SEQUENCE</scope>
</reference>
<sequence length="369" mass="40197">MAWVRSAWLLVTWVVATCSAGAGSSHAALATIFDPGSLAAEENMENNPEELKLLQARASRGHAQSAPEVKLEQREIASGNVTVPGVVLELVSGNLSMVLEAITIKGGLIQSFSLNNRSILLKRPYVDQMDGCVFWPSPQSAWGWPPPSAIDPTPSKDFDTSYDLRLSELKHSFELVSPVWKDHNMTVSKKVSVDASRMSFIIDYGIHVGGAGGKWAPWEIARVPPSGLTFFKTGSEQNSGSWPPLLLQHIGGVTWFLQKGDASSGKLFASTVPSTPSGLSWLAHTDGVLLFVKCFRHLPDGMHAPGELQIEIYDGVDYVEMEQQGAHEELLPGESITWTVEWFLREMPPGAVATPGDKILMDSVEDMCK</sequence>
<evidence type="ECO:0000256" key="1">
    <source>
        <dbReference type="SAM" id="SignalP"/>
    </source>
</evidence>